<accession>A0A382U8L2</accession>
<dbReference type="EMBL" id="UINC01142033">
    <property type="protein sequence ID" value="SVD30121.1"/>
    <property type="molecule type" value="Genomic_DNA"/>
</dbReference>
<sequence length="32" mass="3470">MNANVSWTKDGQYGYTAGTTRNYMSPGDPNGD</sequence>
<evidence type="ECO:0000256" key="1">
    <source>
        <dbReference type="SAM" id="MobiDB-lite"/>
    </source>
</evidence>
<evidence type="ECO:0000313" key="2">
    <source>
        <dbReference type="EMBL" id="SVD30121.1"/>
    </source>
</evidence>
<dbReference type="AlphaFoldDB" id="A0A382U8L2"/>
<proteinExistence type="predicted"/>
<reference evidence="2" key="1">
    <citation type="submission" date="2018-05" db="EMBL/GenBank/DDBJ databases">
        <authorList>
            <person name="Lanie J.A."/>
            <person name="Ng W.-L."/>
            <person name="Kazmierczak K.M."/>
            <person name="Andrzejewski T.M."/>
            <person name="Davidsen T.M."/>
            <person name="Wayne K.J."/>
            <person name="Tettelin H."/>
            <person name="Glass J.I."/>
            <person name="Rusch D."/>
            <person name="Podicherti R."/>
            <person name="Tsui H.-C.T."/>
            <person name="Winkler M.E."/>
        </authorList>
    </citation>
    <scope>NUCLEOTIDE SEQUENCE</scope>
</reference>
<organism evidence="2">
    <name type="scientific">marine metagenome</name>
    <dbReference type="NCBI Taxonomy" id="408172"/>
    <lineage>
        <taxon>unclassified sequences</taxon>
        <taxon>metagenomes</taxon>
        <taxon>ecological metagenomes</taxon>
    </lineage>
</organism>
<feature type="region of interest" description="Disordered" evidence="1">
    <location>
        <begin position="1"/>
        <end position="32"/>
    </location>
</feature>
<protein>
    <submittedName>
        <fullName evidence="2">Uncharacterized protein</fullName>
    </submittedName>
</protein>
<name>A0A382U8L2_9ZZZZ</name>
<gene>
    <name evidence="2" type="ORF">METZ01_LOCUS382975</name>
</gene>
<feature type="non-terminal residue" evidence="2">
    <location>
        <position position="32"/>
    </location>
</feature>